<dbReference type="GO" id="GO:0046872">
    <property type="term" value="F:metal ion binding"/>
    <property type="evidence" value="ECO:0007669"/>
    <property type="project" value="UniProtKB-UniRule"/>
</dbReference>
<keyword evidence="2" id="KW-0349">Heme</keyword>
<keyword evidence="2" id="KW-0411">Iron-sulfur</keyword>
<comment type="caution">
    <text evidence="4">The sequence shown here is derived from an EMBL/GenBank/DDBJ whole genome shotgun (WGS) entry which is preliminary data.</text>
</comment>
<proteinExistence type="inferred from homology"/>
<evidence type="ECO:0000259" key="3">
    <source>
        <dbReference type="PROSITE" id="PS51918"/>
    </source>
</evidence>
<comment type="subcellular location">
    <subcellularLocation>
        <location evidence="2">Cytoplasm</location>
    </subcellularLocation>
</comment>
<dbReference type="SUPFAM" id="SSF102114">
    <property type="entry name" value="Radical SAM enzymes"/>
    <property type="match status" value="1"/>
</dbReference>
<dbReference type="Pfam" id="PF06969">
    <property type="entry name" value="HemN_C"/>
    <property type="match status" value="1"/>
</dbReference>
<dbReference type="EMBL" id="APMP01000002">
    <property type="protein sequence ID" value="ENZ83484.1"/>
    <property type="molecule type" value="Genomic_DNA"/>
</dbReference>
<reference evidence="4 5" key="1">
    <citation type="journal article" date="2013" name="Genome Announc.">
        <title>Draft Genome Sequence for Caulobacter sp. Strain OR37, a Bacterium Tolerant to Heavy Metals.</title>
        <authorList>
            <person name="Utturkar S.M."/>
            <person name="Bollmann A."/>
            <person name="Brzoska R.M."/>
            <person name="Klingeman D.M."/>
            <person name="Epstein S.E."/>
            <person name="Palumbo A.V."/>
            <person name="Brown S.D."/>
        </authorList>
    </citation>
    <scope>NUCLEOTIDE SEQUENCE [LARGE SCALE GENOMIC DNA]</scope>
    <source>
        <strain evidence="4 5">OR37</strain>
    </source>
</reference>
<organism evidence="4 5">
    <name type="scientific">Caulobacter vibrioides OR37</name>
    <dbReference type="NCBI Taxonomy" id="1292034"/>
    <lineage>
        <taxon>Bacteria</taxon>
        <taxon>Pseudomonadati</taxon>
        <taxon>Pseudomonadota</taxon>
        <taxon>Alphaproteobacteria</taxon>
        <taxon>Caulobacterales</taxon>
        <taxon>Caulobacteraceae</taxon>
        <taxon>Caulobacter</taxon>
    </lineage>
</organism>
<keyword evidence="2" id="KW-0479">Metal-binding</keyword>
<keyword evidence="2" id="KW-0143">Chaperone</keyword>
<feature type="domain" description="Radical SAM core" evidence="3">
    <location>
        <begin position="7"/>
        <end position="244"/>
    </location>
</feature>
<evidence type="ECO:0000313" key="4">
    <source>
        <dbReference type="EMBL" id="ENZ83484.1"/>
    </source>
</evidence>
<dbReference type="NCBIfam" id="TIGR00539">
    <property type="entry name" value="hemN_rel"/>
    <property type="match status" value="1"/>
</dbReference>
<gene>
    <name evidence="4" type="ORF">OR37_00787</name>
</gene>
<name>R0ENM6_CAUVI</name>
<dbReference type="STRING" id="1292034.OR37_00787"/>
<dbReference type="InterPro" id="IPR034505">
    <property type="entry name" value="Coproporphyrinogen-III_oxidase"/>
</dbReference>
<evidence type="ECO:0000313" key="5">
    <source>
        <dbReference type="Proteomes" id="UP000013063"/>
    </source>
</evidence>
<dbReference type="GO" id="GO:0005737">
    <property type="term" value="C:cytoplasm"/>
    <property type="evidence" value="ECO:0007669"/>
    <property type="project" value="UniProtKB-SubCell"/>
</dbReference>
<dbReference type="PROSITE" id="PS51918">
    <property type="entry name" value="RADICAL_SAM"/>
    <property type="match status" value="1"/>
</dbReference>
<dbReference type="InterPro" id="IPR006638">
    <property type="entry name" value="Elp3/MiaA/NifB-like_rSAM"/>
</dbReference>
<dbReference type="Proteomes" id="UP000013063">
    <property type="component" value="Unassembled WGS sequence"/>
</dbReference>
<dbReference type="eggNOG" id="COG0635">
    <property type="taxonomic scope" value="Bacteria"/>
</dbReference>
<dbReference type="RefSeq" id="WP_004615980.1">
    <property type="nucleotide sequence ID" value="NZ_APMP01000002.1"/>
</dbReference>
<dbReference type="GO" id="GO:0006779">
    <property type="term" value="P:porphyrin-containing compound biosynthetic process"/>
    <property type="evidence" value="ECO:0007669"/>
    <property type="project" value="InterPro"/>
</dbReference>
<dbReference type="GO" id="GO:0004109">
    <property type="term" value="F:coproporphyrinogen oxidase activity"/>
    <property type="evidence" value="ECO:0007669"/>
    <property type="project" value="InterPro"/>
</dbReference>
<dbReference type="SFLD" id="SFLDF00288">
    <property type="entry name" value="HemN-like__clustered_with_nucl"/>
    <property type="match status" value="1"/>
</dbReference>
<dbReference type="PANTHER" id="PTHR13932:SF5">
    <property type="entry name" value="RADICAL S-ADENOSYL METHIONINE DOMAIN-CONTAINING PROTEIN 1, MITOCHONDRIAL"/>
    <property type="match status" value="1"/>
</dbReference>
<protein>
    <recommendedName>
        <fullName evidence="2">Heme chaperone HemW</fullName>
    </recommendedName>
</protein>
<keyword evidence="4" id="KW-0560">Oxidoreductase</keyword>
<dbReference type="SFLD" id="SFLDF00562">
    <property type="entry name" value="HemN-like__clustered_with_heat"/>
    <property type="match status" value="1"/>
</dbReference>
<evidence type="ECO:0000256" key="1">
    <source>
        <dbReference type="ARBA" id="ARBA00006100"/>
    </source>
</evidence>
<dbReference type="InterPro" id="IPR058240">
    <property type="entry name" value="rSAM_sf"/>
</dbReference>
<dbReference type="GO" id="GO:0051539">
    <property type="term" value="F:4 iron, 4 sulfur cluster binding"/>
    <property type="evidence" value="ECO:0007669"/>
    <property type="project" value="UniProtKB-UniRule"/>
</dbReference>
<keyword evidence="2" id="KW-0408">Iron</keyword>
<dbReference type="SMART" id="SM00729">
    <property type="entry name" value="Elp3"/>
    <property type="match status" value="1"/>
</dbReference>
<keyword evidence="2" id="KW-0004">4Fe-4S</keyword>
<comment type="similarity">
    <text evidence="1">Belongs to the anaerobic coproporphyrinogen-III oxidase family. HemW subfamily.</text>
</comment>
<dbReference type="PATRIC" id="fig|1292034.3.peg.782"/>
<comment type="function">
    <text evidence="2">Probably acts as a heme chaperone, transferring heme to an unknown acceptor. Binds one molecule of heme per monomer, possibly covalently. Binds 1 [4Fe-4S] cluster. The cluster is coordinated with 3 cysteines and an exchangeable S-adenosyl-L-methionine.</text>
</comment>
<dbReference type="InterPro" id="IPR004559">
    <property type="entry name" value="HemW-like"/>
</dbReference>
<dbReference type="AlphaFoldDB" id="R0ENM6"/>
<keyword evidence="2" id="KW-0949">S-adenosyl-L-methionine</keyword>
<dbReference type="CDD" id="cd01335">
    <property type="entry name" value="Radical_SAM"/>
    <property type="match status" value="1"/>
</dbReference>
<dbReference type="OrthoDB" id="9808022at2"/>
<dbReference type="InterPro" id="IPR010723">
    <property type="entry name" value="HemN_C"/>
</dbReference>
<dbReference type="SFLD" id="SFLDS00029">
    <property type="entry name" value="Radical_SAM"/>
    <property type="match status" value="1"/>
</dbReference>
<keyword evidence="5" id="KW-1185">Reference proteome</keyword>
<dbReference type="PANTHER" id="PTHR13932">
    <property type="entry name" value="COPROPORPHYRINIGEN III OXIDASE"/>
    <property type="match status" value="1"/>
</dbReference>
<evidence type="ECO:0000256" key="2">
    <source>
        <dbReference type="RuleBase" id="RU364116"/>
    </source>
</evidence>
<sequence>MTDAPKDAPRDDLGVYVHWPYCARICPYCDFNVVRDRGRTDEQVALADAIVADLVAQRALTGERRLLSIFLGGGTPSLMDPAQVARVIDTAKRLWSPAEDLEISLEANPTDAEAGRFAALAEAGVQRLSLGVQALDDVALKALGRNHDAGAARRAIAAATRAFPRLSVDLIYARPGQTDAAWRDELAEAIALGPEHISPYQLTIEPGTAFDRAVGRGALVVPDEDLAATLFETTQEVLEAAGFDAYEVSNHARGAAARSRHNLVYWRGVDYVGVGPGAHGRLGLADGRSATLARRAIKDYVAAVDATGVGFTRETLTAEEAAEERLVLGLRIDDGVAFAEMTPLGLSPDLPKVRDLVEAGLLADDPERLRATRAGRLVLDRLTGALAT</sequence>
<dbReference type="Pfam" id="PF04055">
    <property type="entry name" value="Radical_SAM"/>
    <property type="match status" value="1"/>
</dbReference>
<keyword evidence="2" id="KW-0963">Cytoplasm</keyword>
<dbReference type="Gene3D" id="3.30.750.200">
    <property type="match status" value="1"/>
</dbReference>
<dbReference type="InterPro" id="IPR007197">
    <property type="entry name" value="rSAM"/>
</dbReference>
<dbReference type="SFLD" id="SFLDG01065">
    <property type="entry name" value="anaerobic_coproporphyrinogen-I"/>
    <property type="match status" value="1"/>
</dbReference>
<accession>R0ENM6</accession>